<comment type="caution">
    <text evidence="3">The sequence shown here is derived from an EMBL/GenBank/DDBJ whole genome shotgun (WGS) entry which is preliminary data.</text>
</comment>
<keyword evidence="4" id="KW-1185">Reference proteome</keyword>
<dbReference type="SUPFAM" id="SSF47616">
    <property type="entry name" value="GST C-terminal domain-like"/>
    <property type="match status" value="1"/>
</dbReference>
<name>A0A4Z0LXI0_9GAMM</name>
<dbReference type="SFLD" id="SFLDS00019">
    <property type="entry name" value="Glutathione_Transferase_(cytos"/>
    <property type="match status" value="1"/>
</dbReference>
<protein>
    <submittedName>
        <fullName evidence="3">Glutathione S-transferase family protein</fullName>
    </submittedName>
</protein>
<dbReference type="InterPro" id="IPR010987">
    <property type="entry name" value="Glutathione-S-Trfase_C-like"/>
</dbReference>
<evidence type="ECO:0000259" key="1">
    <source>
        <dbReference type="PROSITE" id="PS50404"/>
    </source>
</evidence>
<dbReference type="InterPro" id="IPR036249">
    <property type="entry name" value="Thioredoxin-like_sf"/>
</dbReference>
<dbReference type="InterPro" id="IPR036282">
    <property type="entry name" value="Glutathione-S-Trfase_C_sf"/>
</dbReference>
<dbReference type="GO" id="GO:0016740">
    <property type="term" value="F:transferase activity"/>
    <property type="evidence" value="ECO:0007669"/>
    <property type="project" value="UniProtKB-KW"/>
</dbReference>
<dbReference type="OrthoDB" id="9810080at2"/>
<dbReference type="InterPro" id="IPR004046">
    <property type="entry name" value="GST_C"/>
</dbReference>
<dbReference type="Pfam" id="PF00043">
    <property type="entry name" value="GST_C"/>
    <property type="match status" value="1"/>
</dbReference>
<dbReference type="AlphaFoldDB" id="A0A4Z0LXI0"/>
<dbReference type="EMBL" id="SRLE01000012">
    <property type="protein sequence ID" value="TGD71847.1"/>
    <property type="molecule type" value="Genomic_DNA"/>
</dbReference>
<dbReference type="Gene3D" id="3.40.30.10">
    <property type="entry name" value="Glutaredoxin"/>
    <property type="match status" value="1"/>
</dbReference>
<evidence type="ECO:0000313" key="3">
    <source>
        <dbReference type="EMBL" id="TGD71847.1"/>
    </source>
</evidence>
<dbReference type="SFLD" id="SFLDG00358">
    <property type="entry name" value="Main_(cytGST)"/>
    <property type="match status" value="1"/>
</dbReference>
<dbReference type="Proteomes" id="UP000298050">
    <property type="component" value="Unassembled WGS sequence"/>
</dbReference>
<dbReference type="InterPro" id="IPR034345">
    <property type="entry name" value="Gtt2-like_N"/>
</dbReference>
<dbReference type="InterPro" id="IPR004045">
    <property type="entry name" value="Glutathione_S-Trfase_N"/>
</dbReference>
<dbReference type="CDD" id="cd03051">
    <property type="entry name" value="GST_N_GTT2_like"/>
    <property type="match status" value="1"/>
</dbReference>
<feature type="domain" description="GST C-terminal" evidence="2">
    <location>
        <begin position="86"/>
        <end position="209"/>
    </location>
</feature>
<dbReference type="SUPFAM" id="SSF52833">
    <property type="entry name" value="Thioredoxin-like"/>
    <property type="match status" value="1"/>
</dbReference>
<dbReference type="PANTHER" id="PTHR44051:SF8">
    <property type="entry name" value="GLUTATHIONE S-TRANSFERASE GSTA"/>
    <property type="match status" value="1"/>
</dbReference>
<dbReference type="InterPro" id="IPR040079">
    <property type="entry name" value="Glutathione_S-Trfase"/>
</dbReference>
<proteinExistence type="predicted"/>
<sequence length="209" mass="23225">MKLYTFDPAPNPARLTMFMAYKGIEIETEQVNLMEGAHFKDEYRALVPAMTVPALVLDDGTVMSEVIGICVYLEALYPEKPLLGSTPQEKGQVISWDHRLFNEVLVAIAEILRNTSPAFKDRGLPGPLDVAQLPELAERGRFRLAEAWKELDATLAGRQWLAGDNFSFADIDMVACESFSGWVKEKPPESLANLHGYLARARAELGIAE</sequence>
<dbReference type="RefSeq" id="WP_135445891.1">
    <property type="nucleotide sequence ID" value="NZ_SRLE01000012.1"/>
</dbReference>
<evidence type="ECO:0000259" key="2">
    <source>
        <dbReference type="PROSITE" id="PS50405"/>
    </source>
</evidence>
<reference evidence="3 4" key="1">
    <citation type="submission" date="2019-04" db="EMBL/GenBank/DDBJ databases">
        <title>Taxonomy of novel Haliea sp. from mangrove soil of West Coast of India.</title>
        <authorList>
            <person name="Verma A."/>
            <person name="Kumar P."/>
            <person name="Krishnamurthi S."/>
        </authorList>
    </citation>
    <scope>NUCLEOTIDE SEQUENCE [LARGE SCALE GENOMIC DNA]</scope>
    <source>
        <strain evidence="3 4">SAOS-164</strain>
    </source>
</reference>
<dbReference type="Gene3D" id="1.20.1050.10">
    <property type="match status" value="1"/>
</dbReference>
<organism evidence="3 4">
    <name type="scientific">Mangrovimicrobium sediminis</name>
    <dbReference type="NCBI Taxonomy" id="2562682"/>
    <lineage>
        <taxon>Bacteria</taxon>
        <taxon>Pseudomonadati</taxon>
        <taxon>Pseudomonadota</taxon>
        <taxon>Gammaproteobacteria</taxon>
        <taxon>Cellvibrionales</taxon>
        <taxon>Halieaceae</taxon>
        <taxon>Mangrovimicrobium</taxon>
    </lineage>
</organism>
<accession>A0A4Z0LXI0</accession>
<dbReference type="Pfam" id="PF13409">
    <property type="entry name" value="GST_N_2"/>
    <property type="match status" value="1"/>
</dbReference>
<dbReference type="PROSITE" id="PS50404">
    <property type="entry name" value="GST_NTER"/>
    <property type="match status" value="1"/>
</dbReference>
<gene>
    <name evidence="3" type="ORF">E4634_17185</name>
</gene>
<feature type="domain" description="GST N-terminal" evidence="1">
    <location>
        <begin position="1"/>
        <end position="81"/>
    </location>
</feature>
<dbReference type="PANTHER" id="PTHR44051">
    <property type="entry name" value="GLUTATHIONE S-TRANSFERASE-RELATED"/>
    <property type="match status" value="1"/>
</dbReference>
<dbReference type="PROSITE" id="PS50405">
    <property type="entry name" value="GST_CTER"/>
    <property type="match status" value="1"/>
</dbReference>
<keyword evidence="3" id="KW-0808">Transferase</keyword>
<evidence type="ECO:0000313" key="4">
    <source>
        <dbReference type="Proteomes" id="UP000298050"/>
    </source>
</evidence>